<name>A0A2I1HHR5_9GLOM</name>
<evidence type="ECO:0000313" key="3">
    <source>
        <dbReference type="Proteomes" id="UP000234323"/>
    </source>
</evidence>
<sequence>MLADKIIIEVFEKEEVTPAKADDYYNVYFDEKVVLQSDKVDGANDCNYNNDSKEEMPDDSDDNEYNRYNRSYNEYSELTA</sequence>
<reference evidence="2 3" key="1">
    <citation type="submission" date="2015-10" db="EMBL/GenBank/DDBJ databases">
        <title>Genome analyses suggest a sexual origin of heterokaryosis in a supposedly ancient asexual fungus.</title>
        <authorList>
            <person name="Ropars J."/>
            <person name="Sedzielewska K."/>
            <person name="Noel J."/>
            <person name="Charron P."/>
            <person name="Farinelli L."/>
            <person name="Marton T."/>
            <person name="Kruger M."/>
            <person name="Pelin A."/>
            <person name="Brachmann A."/>
            <person name="Corradi N."/>
        </authorList>
    </citation>
    <scope>NUCLEOTIDE SEQUENCE [LARGE SCALE GENOMIC DNA]</scope>
    <source>
        <strain evidence="2 3">A4</strain>
    </source>
</reference>
<organism evidence="2 3">
    <name type="scientific">Rhizophagus irregularis</name>
    <dbReference type="NCBI Taxonomy" id="588596"/>
    <lineage>
        <taxon>Eukaryota</taxon>
        <taxon>Fungi</taxon>
        <taxon>Fungi incertae sedis</taxon>
        <taxon>Mucoromycota</taxon>
        <taxon>Glomeromycotina</taxon>
        <taxon>Glomeromycetes</taxon>
        <taxon>Glomerales</taxon>
        <taxon>Glomeraceae</taxon>
        <taxon>Rhizophagus</taxon>
    </lineage>
</organism>
<feature type="region of interest" description="Disordered" evidence="1">
    <location>
        <begin position="41"/>
        <end position="80"/>
    </location>
</feature>
<feature type="compositionally biased region" description="Low complexity" evidence="1">
    <location>
        <begin position="66"/>
        <end position="80"/>
    </location>
</feature>
<evidence type="ECO:0000313" key="2">
    <source>
        <dbReference type="EMBL" id="PKY58421.1"/>
    </source>
</evidence>
<dbReference type="Proteomes" id="UP000234323">
    <property type="component" value="Unassembled WGS sequence"/>
</dbReference>
<proteinExistence type="predicted"/>
<dbReference type="EMBL" id="LLXI01003006">
    <property type="protein sequence ID" value="PKY58421.1"/>
    <property type="molecule type" value="Genomic_DNA"/>
</dbReference>
<keyword evidence="3" id="KW-1185">Reference proteome</keyword>
<gene>
    <name evidence="2" type="ORF">RhiirA4_480325</name>
</gene>
<dbReference type="AlphaFoldDB" id="A0A2I1HHR5"/>
<evidence type="ECO:0000256" key="1">
    <source>
        <dbReference type="SAM" id="MobiDB-lite"/>
    </source>
</evidence>
<comment type="caution">
    <text evidence="2">The sequence shown here is derived from an EMBL/GenBank/DDBJ whole genome shotgun (WGS) entry which is preliminary data.</text>
</comment>
<protein>
    <submittedName>
        <fullName evidence="2">Uncharacterized protein</fullName>
    </submittedName>
</protein>
<accession>A0A2I1HHR5</accession>